<accession>A0A7T3ZZX1</accession>
<dbReference type="RefSeq" id="WP_198499771.1">
    <property type="nucleotide sequence ID" value="NZ_CP065989.1"/>
</dbReference>
<gene>
    <name evidence="3" type="ORF">I6H47_01655</name>
</gene>
<dbReference type="InterPro" id="IPR014729">
    <property type="entry name" value="Rossmann-like_a/b/a_fold"/>
</dbReference>
<dbReference type="PRINTS" id="PR01438">
    <property type="entry name" value="UNVRSLSTRESS"/>
</dbReference>
<comment type="similarity">
    <text evidence="1">Belongs to the universal stress protein A family.</text>
</comment>
<sequence>MTDFYSTPTGHRPVPSLRIAGSADVDDIARTVVVAYRSDAPAAVLTQAIAAARREEAALRIVVFSTDSPAGPMDNDPAETEELAGILAEAAVPFEIQRADSDVASQILDLAEEWAAELIVLSTRRRSTMMKLLLGSSIQRVILEADCPVLVVK</sequence>
<dbReference type="CDD" id="cd00293">
    <property type="entry name" value="USP-like"/>
    <property type="match status" value="1"/>
</dbReference>
<reference evidence="3 4" key="1">
    <citation type="submission" date="2020-12" db="EMBL/GenBank/DDBJ databases">
        <title>FDA dAtabase for Regulatory Grade micrObial Sequences (FDA-ARGOS): Supporting development and validation of Infectious Disease Dx tests.</title>
        <authorList>
            <person name="Sproer C."/>
            <person name="Gronow S."/>
            <person name="Severitt S."/>
            <person name="Schroder I."/>
            <person name="Tallon L."/>
            <person name="Sadzewicz L."/>
            <person name="Zhao X."/>
            <person name="Boylan J."/>
            <person name="Ott S."/>
            <person name="Bowen H."/>
            <person name="Vavikolanu K."/>
            <person name="Mehta A."/>
            <person name="Aluvathingal J."/>
            <person name="Nadendla S."/>
            <person name="Lowell S."/>
            <person name="Myers T."/>
            <person name="Yan Y."/>
            <person name="Sichtig H."/>
        </authorList>
    </citation>
    <scope>NUCLEOTIDE SEQUENCE [LARGE SCALE GENOMIC DNA]</scope>
    <source>
        <strain evidence="3 4">FDAARGOS_990</strain>
    </source>
</reference>
<dbReference type="EMBL" id="CP065989">
    <property type="protein sequence ID" value="QQB14718.1"/>
    <property type="molecule type" value="Genomic_DNA"/>
</dbReference>
<evidence type="ECO:0000259" key="2">
    <source>
        <dbReference type="Pfam" id="PF00582"/>
    </source>
</evidence>
<evidence type="ECO:0000313" key="4">
    <source>
        <dbReference type="Proteomes" id="UP000595374"/>
    </source>
</evidence>
<dbReference type="AlphaFoldDB" id="A0A7T3ZZX1"/>
<evidence type="ECO:0000256" key="1">
    <source>
        <dbReference type="ARBA" id="ARBA00008791"/>
    </source>
</evidence>
<dbReference type="Pfam" id="PF00582">
    <property type="entry name" value="Usp"/>
    <property type="match status" value="1"/>
</dbReference>
<feature type="domain" description="UspA" evidence="2">
    <location>
        <begin position="30"/>
        <end position="153"/>
    </location>
</feature>
<dbReference type="Proteomes" id="UP000595374">
    <property type="component" value="Chromosome"/>
</dbReference>
<dbReference type="InterPro" id="IPR006015">
    <property type="entry name" value="Universal_stress_UspA"/>
</dbReference>
<proteinExistence type="inferred from homology"/>
<name>A0A7T3ZZX1_9MICO</name>
<evidence type="ECO:0000313" key="3">
    <source>
        <dbReference type="EMBL" id="QQB14718.1"/>
    </source>
</evidence>
<dbReference type="PANTHER" id="PTHR46268">
    <property type="entry name" value="STRESS RESPONSE PROTEIN NHAX"/>
    <property type="match status" value="1"/>
</dbReference>
<dbReference type="InterPro" id="IPR006016">
    <property type="entry name" value="UspA"/>
</dbReference>
<dbReference type="PANTHER" id="PTHR46268:SF15">
    <property type="entry name" value="UNIVERSAL STRESS PROTEIN HP_0031"/>
    <property type="match status" value="1"/>
</dbReference>
<organism evidence="3 4">
    <name type="scientific">Brevibacterium casei</name>
    <dbReference type="NCBI Taxonomy" id="33889"/>
    <lineage>
        <taxon>Bacteria</taxon>
        <taxon>Bacillati</taxon>
        <taxon>Actinomycetota</taxon>
        <taxon>Actinomycetes</taxon>
        <taxon>Micrococcales</taxon>
        <taxon>Brevibacteriaceae</taxon>
        <taxon>Brevibacterium</taxon>
    </lineage>
</organism>
<protein>
    <submittedName>
        <fullName evidence="3">Universal stress protein</fullName>
    </submittedName>
</protein>
<dbReference type="Gene3D" id="3.40.50.620">
    <property type="entry name" value="HUPs"/>
    <property type="match status" value="1"/>
</dbReference>
<dbReference type="SUPFAM" id="SSF52402">
    <property type="entry name" value="Adenine nucleotide alpha hydrolases-like"/>
    <property type="match status" value="1"/>
</dbReference>